<name>A0ABP7IZM4_9ACTN</name>
<organism evidence="1 2">
    <name type="scientific">Sphaerisporangium flaviroseum</name>
    <dbReference type="NCBI Taxonomy" id="509199"/>
    <lineage>
        <taxon>Bacteria</taxon>
        <taxon>Bacillati</taxon>
        <taxon>Actinomycetota</taxon>
        <taxon>Actinomycetes</taxon>
        <taxon>Streptosporangiales</taxon>
        <taxon>Streptosporangiaceae</taxon>
        <taxon>Sphaerisporangium</taxon>
    </lineage>
</organism>
<sequence length="61" mass="6402">MSLPWDERHRPVVRTGHFATGGSRALQYAKDGLAGAEGALVVRPGAALTRVTAAEAREVSS</sequence>
<evidence type="ECO:0000313" key="1">
    <source>
        <dbReference type="EMBL" id="GAA3831012.1"/>
    </source>
</evidence>
<comment type="caution">
    <text evidence="1">The sequence shown here is derived from an EMBL/GenBank/DDBJ whole genome shotgun (WGS) entry which is preliminary data.</text>
</comment>
<reference evidence="2" key="1">
    <citation type="journal article" date="2019" name="Int. J. Syst. Evol. Microbiol.">
        <title>The Global Catalogue of Microorganisms (GCM) 10K type strain sequencing project: providing services to taxonomists for standard genome sequencing and annotation.</title>
        <authorList>
            <consortium name="The Broad Institute Genomics Platform"/>
            <consortium name="The Broad Institute Genome Sequencing Center for Infectious Disease"/>
            <person name="Wu L."/>
            <person name="Ma J."/>
        </authorList>
    </citation>
    <scope>NUCLEOTIDE SEQUENCE [LARGE SCALE GENOMIC DNA]</scope>
    <source>
        <strain evidence="2">JCM 16908</strain>
    </source>
</reference>
<dbReference type="RefSeq" id="WP_344947622.1">
    <property type="nucleotide sequence ID" value="NZ_BAAAZR010000028.1"/>
</dbReference>
<evidence type="ECO:0000313" key="2">
    <source>
        <dbReference type="Proteomes" id="UP001500888"/>
    </source>
</evidence>
<gene>
    <name evidence="1" type="ORF">GCM10022226_59920</name>
</gene>
<protein>
    <submittedName>
        <fullName evidence="1">Uncharacterized protein</fullName>
    </submittedName>
</protein>
<dbReference type="EMBL" id="BAAAZR010000028">
    <property type="protein sequence ID" value="GAA3831012.1"/>
    <property type="molecule type" value="Genomic_DNA"/>
</dbReference>
<proteinExistence type="predicted"/>
<accession>A0ABP7IZM4</accession>
<keyword evidence="2" id="KW-1185">Reference proteome</keyword>
<dbReference type="Proteomes" id="UP001500888">
    <property type="component" value="Unassembled WGS sequence"/>
</dbReference>